<keyword evidence="6" id="KW-0379">Hydroxylation</keyword>
<dbReference type="GO" id="GO:0033612">
    <property type="term" value="F:receptor serine/threonine kinase binding"/>
    <property type="evidence" value="ECO:0007669"/>
    <property type="project" value="TreeGrafter"/>
</dbReference>
<evidence type="ECO:0000256" key="1">
    <source>
        <dbReference type="ARBA" id="ARBA00004239"/>
    </source>
</evidence>
<feature type="chain" id="PRO_5041589134" evidence="8">
    <location>
        <begin position="23"/>
        <end position="78"/>
    </location>
</feature>
<evidence type="ECO:0000256" key="2">
    <source>
        <dbReference type="ARBA" id="ARBA00005416"/>
    </source>
</evidence>
<dbReference type="GO" id="GO:0005576">
    <property type="term" value="C:extracellular region"/>
    <property type="evidence" value="ECO:0007669"/>
    <property type="project" value="UniProtKB-SubCell"/>
</dbReference>
<evidence type="ECO:0000313" key="9">
    <source>
        <dbReference type="EMBL" id="KAJ9690628.1"/>
    </source>
</evidence>
<dbReference type="EMBL" id="JARBHA010000010">
    <property type="protein sequence ID" value="KAJ9690640.1"/>
    <property type="molecule type" value="Genomic_DNA"/>
</dbReference>
<evidence type="ECO:0000256" key="3">
    <source>
        <dbReference type="ARBA" id="ARBA00022525"/>
    </source>
</evidence>
<evidence type="ECO:0000256" key="7">
    <source>
        <dbReference type="SAM" id="MobiDB-lite"/>
    </source>
</evidence>
<keyword evidence="11" id="KW-1185">Reference proteome</keyword>
<dbReference type="PANTHER" id="PTHR33869:SF5">
    <property type="entry name" value="CLAVATA3_ESR (CLE)-RELATED PROTEIN 4"/>
    <property type="match status" value="1"/>
</dbReference>
<sequence>MARLSIWVCLILVFHLFSSSEPRPLYPCPESRNPNQYGAVLKGAKGTFRINWENEGRNPSHYQSKRVSPGGPDPKHHV</sequence>
<evidence type="ECO:0000256" key="6">
    <source>
        <dbReference type="ARBA" id="ARBA00023278"/>
    </source>
</evidence>
<protein>
    <submittedName>
        <fullName evidence="9">Uncharacterized protein</fullName>
    </submittedName>
</protein>
<accession>A0AA38ZLN7</accession>
<evidence type="ECO:0000313" key="11">
    <source>
        <dbReference type="Proteomes" id="UP001168098"/>
    </source>
</evidence>
<keyword evidence="4 8" id="KW-0732">Signal</keyword>
<comment type="caution">
    <text evidence="9">The sequence shown here is derived from an EMBL/GenBank/DDBJ whole genome shotgun (WGS) entry which is preliminary data.</text>
</comment>
<keyword evidence="3" id="KW-0964">Secreted</keyword>
<dbReference type="AlphaFoldDB" id="A0AA38ZLN7"/>
<reference evidence="9 11" key="1">
    <citation type="journal article" date="2023" name="BMC Biotechnol.">
        <title>Vitis rotundifolia cv Carlos genome sequencing.</title>
        <authorList>
            <person name="Huff M."/>
            <person name="Hulse-Kemp A."/>
            <person name="Scheffler B."/>
            <person name="Youngblood R."/>
            <person name="Simpson S."/>
            <person name="Babiker E."/>
            <person name="Staton M."/>
        </authorList>
    </citation>
    <scope>NUCLEOTIDE SEQUENCE [LARGE SCALE GENOMIC DNA]</scope>
    <source>
        <tissue evidence="9">Leaf</tissue>
    </source>
</reference>
<name>A0AA38ZLN7_VITRO</name>
<dbReference type="PANTHER" id="PTHR33869">
    <property type="entry name" value="CLAVATA3/ESR (CLE)-RELATED PROTEIN 3"/>
    <property type="match status" value="1"/>
</dbReference>
<evidence type="ECO:0000256" key="4">
    <source>
        <dbReference type="ARBA" id="ARBA00022729"/>
    </source>
</evidence>
<evidence type="ECO:0000256" key="5">
    <source>
        <dbReference type="ARBA" id="ARBA00023180"/>
    </source>
</evidence>
<feature type="signal peptide" evidence="8">
    <location>
        <begin position="1"/>
        <end position="22"/>
    </location>
</feature>
<comment type="subcellular location">
    <subcellularLocation>
        <location evidence="1">Secreted</location>
        <location evidence="1">Extracellular space</location>
    </subcellularLocation>
</comment>
<evidence type="ECO:0000256" key="8">
    <source>
        <dbReference type="SAM" id="SignalP"/>
    </source>
</evidence>
<dbReference type="EMBL" id="JARBHA010000010">
    <property type="protein sequence ID" value="KAJ9690628.1"/>
    <property type="molecule type" value="Genomic_DNA"/>
</dbReference>
<keyword evidence="5" id="KW-0325">Glycoprotein</keyword>
<proteinExistence type="inferred from homology"/>
<organism evidence="9 11">
    <name type="scientific">Vitis rotundifolia</name>
    <name type="common">Muscadine grape</name>
    <dbReference type="NCBI Taxonomy" id="103349"/>
    <lineage>
        <taxon>Eukaryota</taxon>
        <taxon>Viridiplantae</taxon>
        <taxon>Streptophyta</taxon>
        <taxon>Embryophyta</taxon>
        <taxon>Tracheophyta</taxon>
        <taxon>Spermatophyta</taxon>
        <taxon>Magnoliopsida</taxon>
        <taxon>eudicotyledons</taxon>
        <taxon>Gunneridae</taxon>
        <taxon>Pentapetalae</taxon>
        <taxon>rosids</taxon>
        <taxon>Vitales</taxon>
        <taxon>Vitaceae</taxon>
        <taxon>Viteae</taxon>
        <taxon>Vitis</taxon>
    </lineage>
</organism>
<dbReference type="Proteomes" id="UP001168098">
    <property type="component" value="Unassembled WGS sequence"/>
</dbReference>
<feature type="region of interest" description="Disordered" evidence="7">
    <location>
        <begin position="52"/>
        <end position="78"/>
    </location>
</feature>
<evidence type="ECO:0000313" key="10">
    <source>
        <dbReference type="EMBL" id="KAJ9690640.1"/>
    </source>
</evidence>
<comment type="similarity">
    <text evidence="2">Belongs to the CLV3/ESR signal peptide family.</text>
</comment>
<dbReference type="InterPro" id="IPR039616">
    <property type="entry name" value="CLE1-4"/>
</dbReference>
<gene>
    <name evidence="9" type="ORF">PVL29_013005</name>
    <name evidence="10" type="ORF">PVL29_013017</name>
</gene>